<dbReference type="AlphaFoldDB" id="A0A5N5LP55"/>
<evidence type="ECO:0000256" key="2">
    <source>
        <dbReference type="ARBA" id="ARBA00022664"/>
    </source>
</evidence>
<dbReference type="SUPFAM" id="SSF55277">
    <property type="entry name" value="GYF domain"/>
    <property type="match status" value="1"/>
</dbReference>
<keyword evidence="4 6" id="KW-0694">RNA-binding</keyword>
<dbReference type="InterPro" id="IPR034393">
    <property type="entry name" value="TatSF1-like"/>
</dbReference>
<feature type="compositionally biased region" description="Acidic residues" evidence="7">
    <location>
        <begin position="220"/>
        <end position="229"/>
    </location>
</feature>
<dbReference type="InterPro" id="IPR000504">
    <property type="entry name" value="RRM_dom"/>
</dbReference>
<evidence type="ECO:0000259" key="9">
    <source>
        <dbReference type="PROSITE" id="PS50102"/>
    </source>
</evidence>
<evidence type="ECO:0000256" key="3">
    <source>
        <dbReference type="ARBA" id="ARBA00022737"/>
    </source>
</evidence>
<proteinExistence type="inferred from homology"/>
<dbReference type="GO" id="GO:0000398">
    <property type="term" value="P:mRNA splicing, via spliceosome"/>
    <property type="evidence" value="ECO:0007669"/>
    <property type="project" value="InterPro"/>
</dbReference>
<evidence type="ECO:0000256" key="4">
    <source>
        <dbReference type="ARBA" id="ARBA00022884"/>
    </source>
</evidence>
<name>A0A5N5LP55_9ROSI</name>
<dbReference type="PANTHER" id="PTHR15608">
    <property type="entry name" value="SPLICING FACTOR U2AF-ASSOCIATED PROTEIN 2"/>
    <property type="match status" value="1"/>
</dbReference>
<dbReference type="Gene3D" id="3.30.70.330">
    <property type="match status" value="2"/>
</dbReference>
<dbReference type="PANTHER" id="PTHR15608:SF0">
    <property type="entry name" value="HIV TAT-SPECIFIC FACTOR 1"/>
    <property type="match status" value="1"/>
</dbReference>
<evidence type="ECO:0000256" key="5">
    <source>
        <dbReference type="ARBA" id="ARBA00023187"/>
    </source>
</evidence>
<keyword evidence="2" id="KW-0507">mRNA processing</keyword>
<dbReference type="GO" id="GO:0005684">
    <property type="term" value="C:U2-type spliceosomal complex"/>
    <property type="evidence" value="ECO:0007669"/>
    <property type="project" value="TreeGrafter"/>
</dbReference>
<keyword evidence="5" id="KW-0508">mRNA splicing</keyword>
<keyword evidence="3" id="KW-0677">Repeat</keyword>
<keyword evidence="11" id="KW-1185">Reference proteome</keyword>
<evidence type="ECO:0000256" key="1">
    <source>
        <dbReference type="ARBA" id="ARBA00007747"/>
    </source>
</evidence>
<dbReference type="SMART" id="SM00360">
    <property type="entry name" value="RRM"/>
    <property type="match status" value="2"/>
</dbReference>
<evidence type="ECO:0000256" key="7">
    <source>
        <dbReference type="SAM" id="MobiDB-lite"/>
    </source>
</evidence>
<dbReference type="InterPro" id="IPR034392">
    <property type="entry name" value="TatSF1-like_RRM1"/>
</dbReference>
<dbReference type="PROSITE" id="PS50102">
    <property type="entry name" value="RRM"/>
    <property type="match status" value="2"/>
</dbReference>
<feature type="region of interest" description="Disordered" evidence="7">
    <location>
        <begin position="191"/>
        <end position="229"/>
    </location>
</feature>
<accession>A0A5N5LP55</accession>
<feature type="compositionally biased region" description="Basic and acidic residues" evidence="7">
    <location>
        <begin position="348"/>
        <end position="365"/>
    </location>
</feature>
<dbReference type="InterPro" id="IPR035445">
    <property type="entry name" value="GYF-like_dom_sf"/>
</dbReference>
<feature type="region of interest" description="Disordered" evidence="7">
    <location>
        <begin position="340"/>
        <end position="368"/>
    </location>
</feature>
<feature type="domain" description="RRM" evidence="9">
    <location>
        <begin position="508"/>
        <end position="600"/>
    </location>
</feature>
<gene>
    <name evidence="10" type="ORF">DKX38_012552</name>
</gene>
<evidence type="ECO:0000256" key="8">
    <source>
        <dbReference type="SAM" id="Phobius"/>
    </source>
</evidence>
<dbReference type="EMBL" id="VDCV01000008">
    <property type="protein sequence ID" value="KAB5544440.1"/>
    <property type="molecule type" value="Genomic_DNA"/>
</dbReference>
<sequence length="627" mass="69773">MSSTKDSAMDNQAQQQPCSGAGDCYDGSYNMVAEVGWFILGEDQQQVGPYTFSELSEHFLNGYLLESTLVWSEGRSEWQPLSSIPELMSGISQQGSDNSTAALGYNDNEVEKLQEVREAGLEFVGLRNGSHSSNEQNAKHSTLGEDLLLPSFLFLLVEAVLCYELFSVSPNIDEDEFEKWKREVKEAEAEAERLKNGSLSGNTGDDLGIDDPDRVLSPPDGEDEFTDDDGTTYKWDGSLRAWVPQVGCHFVAFGGFIFILILVQELVYGGSYLILNLKLLENGLYLILIQLDNPSSVSGQFGLEEMTFHEQEEVFLNVNVADATLKEEVNAIDEVVGSRHNNKRKLHDKQADKKDEQADKKEANKPPDSWFELKVNTHVYVTGLPDDVTAEEVVEVFSKCGIIKEDPETKKPRVKIYVDKETGRVKGDALVTYLKEPSVDLAVQILDGAPLRPGGTIPMSVSQAKFEQRGDRFISKQVDNKKKKKLKKVEDRILGWGGRDDAKVSIPATVVLRHLFTLSEMRVSLEPSVADESLGSELEVDVREECVKLGPIDSIKVCENNPHGVVLVRFKDRNDARRCIELMNGRWFGGRQINASEDDGLINHASVRDLEEDAARLEQFGAELEAG</sequence>
<dbReference type="SMART" id="SM00361">
    <property type="entry name" value="RRM_1"/>
    <property type="match status" value="1"/>
</dbReference>
<dbReference type="SUPFAM" id="SSF54928">
    <property type="entry name" value="RNA-binding domain, RBD"/>
    <property type="match status" value="2"/>
</dbReference>
<dbReference type="InterPro" id="IPR003954">
    <property type="entry name" value="RRM_euk-type"/>
</dbReference>
<dbReference type="FunFam" id="3.30.70.330:FF:000105">
    <property type="entry name" value="HIV Tat-specific factor 1 homolog"/>
    <property type="match status" value="1"/>
</dbReference>
<comment type="caution">
    <text evidence="10">The sequence shown here is derived from an EMBL/GenBank/DDBJ whole genome shotgun (WGS) entry which is preliminary data.</text>
</comment>
<keyword evidence="8" id="KW-0472">Membrane</keyword>
<comment type="similarity">
    <text evidence="1">Belongs to the HTATSF1 family.</text>
</comment>
<dbReference type="InterPro" id="IPR025640">
    <property type="entry name" value="GYF_2"/>
</dbReference>
<dbReference type="FunFam" id="3.30.70.330:FF:000329">
    <property type="entry name" value="splicing factor U2AF-associated protein 2"/>
    <property type="match status" value="1"/>
</dbReference>
<keyword evidence="8" id="KW-1133">Transmembrane helix</keyword>
<feature type="domain" description="RRM" evidence="9">
    <location>
        <begin position="377"/>
        <end position="464"/>
    </location>
</feature>
<dbReference type="CDD" id="cd12281">
    <property type="entry name" value="RRM1_TatSF1_like"/>
    <property type="match status" value="1"/>
</dbReference>
<evidence type="ECO:0000313" key="10">
    <source>
        <dbReference type="EMBL" id="KAB5544440.1"/>
    </source>
</evidence>
<dbReference type="Pfam" id="PF00076">
    <property type="entry name" value="RRM_1"/>
    <property type="match status" value="2"/>
</dbReference>
<evidence type="ECO:0000256" key="6">
    <source>
        <dbReference type="PROSITE-ProRule" id="PRU00176"/>
    </source>
</evidence>
<reference evidence="11" key="1">
    <citation type="journal article" date="2019" name="Gigascience">
        <title>De novo genome assembly of the endangered Acer yangbiense, a plant species with extremely small populations endemic to Yunnan Province, China.</title>
        <authorList>
            <person name="Yang J."/>
            <person name="Wariss H.M."/>
            <person name="Tao L."/>
            <person name="Zhang R."/>
            <person name="Yun Q."/>
            <person name="Hollingsworth P."/>
            <person name="Dao Z."/>
            <person name="Luo G."/>
            <person name="Guo H."/>
            <person name="Ma Y."/>
            <person name="Sun W."/>
        </authorList>
    </citation>
    <scope>NUCLEOTIDE SEQUENCE [LARGE SCALE GENOMIC DNA]</scope>
    <source>
        <strain evidence="11">cv. br00</strain>
    </source>
</reference>
<dbReference type="Pfam" id="PF14237">
    <property type="entry name" value="GYF_2"/>
    <property type="match status" value="1"/>
</dbReference>
<organism evidence="10 11">
    <name type="scientific">Salix brachista</name>
    <dbReference type="NCBI Taxonomy" id="2182728"/>
    <lineage>
        <taxon>Eukaryota</taxon>
        <taxon>Viridiplantae</taxon>
        <taxon>Streptophyta</taxon>
        <taxon>Embryophyta</taxon>
        <taxon>Tracheophyta</taxon>
        <taxon>Spermatophyta</taxon>
        <taxon>Magnoliopsida</taxon>
        <taxon>eudicotyledons</taxon>
        <taxon>Gunneridae</taxon>
        <taxon>Pentapetalae</taxon>
        <taxon>rosids</taxon>
        <taxon>fabids</taxon>
        <taxon>Malpighiales</taxon>
        <taxon>Salicaceae</taxon>
        <taxon>Saliceae</taxon>
        <taxon>Salix</taxon>
    </lineage>
</organism>
<feature type="transmembrane region" description="Helical" evidence="8">
    <location>
        <begin position="242"/>
        <end position="263"/>
    </location>
</feature>
<protein>
    <recommendedName>
        <fullName evidence="9">RRM domain-containing protein</fullName>
    </recommendedName>
</protein>
<dbReference type="GO" id="GO:0003723">
    <property type="term" value="F:RNA binding"/>
    <property type="evidence" value="ECO:0007669"/>
    <property type="project" value="UniProtKB-UniRule"/>
</dbReference>
<dbReference type="InterPro" id="IPR012677">
    <property type="entry name" value="Nucleotide-bd_a/b_plait_sf"/>
</dbReference>
<dbReference type="Proteomes" id="UP000326939">
    <property type="component" value="Chromosome 8"/>
</dbReference>
<dbReference type="CDD" id="cd12285">
    <property type="entry name" value="RRM3_RBM39_like"/>
    <property type="match status" value="1"/>
</dbReference>
<evidence type="ECO:0000313" key="11">
    <source>
        <dbReference type="Proteomes" id="UP000326939"/>
    </source>
</evidence>
<dbReference type="InterPro" id="IPR035979">
    <property type="entry name" value="RBD_domain_sf"/>
</dbReference>
<keyword evidence="8" id="KW-0812">Transmembrane</keyword>
<dbReference type="GO" id="GO:0005686">
    <property type="term" value="C:U2 snRNP"/>
    <property type="evidence" value="ECO:0007669"/>
    <property type="project" value="TreeGrafter"/>
</dbReference>